<evidence type="ECO:0000313" key="9">
    <source>
        <dbReference type="EMBL" id="KAK6170703.1"/>
    </source>
</evidence>
<dbReference type="PROSITE" id="PS01179">
    <property type="entry name" value="PID"/>
    <property type="match status" value="1"/>
</dbReference>
<dbReference type="FunFam" id="2.30.30.40:FF:000032">
    <property type="entry name" value="Putative C-Jun-amino-terminal kinase-interacting protein 2"/>
    <property type="match status" value="1"/>
</dbReference>
<dbReference type="EMBL" id="JAZGQO010000014">
    <property type="protein sequence ID" value="KAK6170703.1"/>
    <property type="molecule type" value="Genomic_DNA"/>
</dbReference>
<feature type="compositionally biased region" description="Polar residues" evidence="6">
    <location>
        <begin position="248"/>
        <end position="257"/>
    </location>
</feature>
<keyword evidence="10" id="KW-1185">Reference proteome</keyword>
<reference evidence="9 10" key="1">
    <citation type="submission" date="2024-01" db="EMBL/GenBank/DDBJ databases">
        <title>The genome of the rayed Mediterranean limpet Patella caerulea (Linnaeus, 1758).</title>
        <authorList>
            <person name="Anh-Thu Weber A."/>
            <person name="Halstead-Nussloch G."/>
        </authorList>
    </citation>
    <scope>NUCLEOTIDE SEQUENCE [LARGE SCALE GENOMIC DNA]</scope>
    <source>
        <strain evidence="9">AATW-2023a</strain>
        <tissue evidence="9">Whole specimen</tissue>
    </source>
</reference>
<dbReference type="Gene3D" id="2.30.29.30">
    <property type="entry name" value="Pleckstrin-homology domain (PH domain)/Phosphotyrosine-binding domain (PTB)"/>
    <property type="match status" value="1"/>
</dbReference>
<evidence type="ECO:0000256" key="5">
    <source>
        <dbReference type="PROSITE-ProRule" id="PRU00192"/>
    </source>
</evidence>
<dbReference type="PANTHER" id="PTHR47437">
    <property type="entry name" value="JNK-INTERACTING PROTEIN 1-LIKE PROTEIN"/>
    <property type="match status" value="1"/>
</dbReference>
<dbReference type="GO" id="GO:0046328">
    <property type="term" value="P:regulation of JNK cascade"/>
    <property type="evidence" value="ECO:0007669"/>
    <property type="project" value="InterPro"/>
</dbReference>
<feature type="compositionally biased region" description="Basic and acidic residues" evidence="6">
    <location>
        <begin position="134"/>
        <end position="147"/>
    </location>
</feature>
<dbReference type="SMART" id="SM00326">
    <property type="entry name" value="SH3"/>
    <property type="match status" value="1"/>
</dbReference>
<dbReference type="SUPFAM" id="SSF50729">
    <property type="entry name" value="PH domain-like"/>
    <property type="match status" value="1"/>
</dbReference>
<dbReference type="Pfam" id="PF00640">
    <property type="entry name" value="PID"/>
    <property type="match status" value="1"/>
</dbReference>
<feature type="region of interest" description="Disordered" evidence="6">
    <location>
        <begin position="134"/>
        <end position="170"/>
    </location>
</feature>
<dbReference type="InterPro" id="IPR047178">
    <property type="entry name" value="JIP1_scaffold"/>
</dbReference>
<dbReference type="PANTHER" id="PTHR47437:SF4">
    <property type="entry name" value="JNK-INTERACTING PROTEIN 1-LIKE PROTEIN"/>
    <property type="match status" value="1"/>
</dbReference>
<comment type="caution">
    <text evidence="9">The sequence shown here is derived from an EMBL/GenBank/DDBJ whole genome shotgun (WGS) entry which is preliminary data.</text>
</comment>
<evidence type="ECO:0000259" key="8">
    <source>
        <dbReference type="PROSITE" id="PS50002"/>
    </source>
</evidence>
<comment type="similarity">
    <text evidence="2">Belongs to the JIP scaffold family.</text>
</comment>
<dbReference type="CDD" id="cd01212">
    <property type="entry name" value="PTB_JIP"/>
    <property type="match status" value="1"/>
</dbReference>
<feature type="region of interest" description="Disordered" evidence="6">
    <location>
        <begin position="214"/>
        <end position="270"/>
    </location>
</feature>
<evidence type="ECO:0000313" key="10">
    <source>
        <dbReference type="Proteomes" id="UP001347796"/>
    </source>
</evidence>
<dbReference type="GO" id="GO:0007254">
    <property type="term" value="P:JNK cascade"/>
    <property type="evidence" value="ECO:0007669"/>
    <property type="project" value="TreeGrafter"/>
</dbReference>
<feature type="compositionally biased region" description="Low complexity" evidence="6">
    <location>
        <begin position="216"/>
        <end position="237"/>
    </location>
</feature>
<dbReference type="PROSITE" id="PS50002">
    <property type="entry name" value="SH3"/>
    <property type="match status" value="1"/>
</dbReference>
<dbReference type="Gene3D" id="2.30.30.40">
    <property type="entry name" value="SH3 Domains"/>
    <property type="match status" value="1"/>
</dbReference>
<dbReference type="SMART" id="SM00462">
    <property type="entry name" value="PTB"/>
    <property type="match status" value="1"/>
</dbReference>
<evidence type="ECO:0008006" key="11">
    <source>
        <dbReference type="Google" id="ProtNLM"/>
    </source>
</evidence>
<evidence type="ECO:0000259" key="7">
    <source>
        <dbReference type="PROSITE" id="PS01179"/>
    </source>
</evidence>
<comment type="subcellular location">
    <subcellularLocation>
        <location evidence="1">Cytoplasm</location>
    </subcellularLocation>
</comment>
<evidence type="ECO:0000256" key="1">
    <source>
        <dbReference type="ARBA" id="ARBA00004496"/>
    </source>
</evidence>
<keyword evidence="4" id="KW-0963">Cytoplasm</keyword>
<dbReference type="GO" id="GO:0005078">
    <property type="term" value="F:MAP-kinase scaffold activity"/>
    <property type="evidence" value="ECO:0007669"/>
    <property type="project" value="TreeGrafter"/>
</dbReference>
<dbReference type="GO" id="GO:0008432">
    <property type="term" value="F:JUN kinase binding"/>
    <property type="evidence" value="ECO:0007669"/>
    <property type="project" value="TreeGrafter"/>
</dbReference>
<keyword evidence="3 5" id="KW-0728">SH3 domain</keyword>
<dbReference type="GO" id="GO:0005737">
    <property type="term" value="C:cytoplasm"/>
    <property type="evidence" value="ECO:0007669"/>
    <property type="project" value="UniProtKB-SubCell"/>
</dbReference>
<dbReference type="AlphaFoldDB" id="A0AAN8J9S7"/>
<name>A0AAN8J9S7_PATCE</name>
<dbReference type="InterPro" id="IPR011993">
    <property type="entry name" value="PH-like_dom_sf"/>
</dbReference>
<dbReference type="InterPro" id="IPR001452">
    <property type="entry name" value="SH3_domain"/>
</dbReference>
<proteinExistence type="inferred from homology"/>
<evidence type="ECO:0000256" key="3">
    <source>
        <dbReference type="ARBA" id="ARBA00022443"/>
    </source>
</evidence>
<evidence type="ECO:0000256" key="4">
    <source>
        <dbReference type="ARBA" id="ARBA00022490"/>
    </source>
</evidence>
<dbReference type="InterPro" id="IPR006020">
    <property type="entry name" value="PTB/PI_dom"/>
</dbReference>
<sequence>MIKVQRPLCPDITFRLIHDISPDTLGDITDDENLSKKDLRITDFLSETYSNWFRSSDYKDKNAKNKEYIKSSNKTSDSNKKEIVCETDDALRFLEHALKEKSPYKSSCVNIVDKIPSKKDFICAKNEWNEKQLDNRHSPEEISFKENKPHRRPRKLPEIPKKHPGLPAANNKSLAEELGEVLVAKLEEDSDDVFDDNSEDAFLRRHAGHLFDKALRSSSSSPKNNRSSRSCSNSTDSDYCAEEPDILSRQSVVSSNSGRDRKGSDGFKRQSTSSSYICLEQHELEVTHRGMHRFITRHEDEMMIEIGDPIHVTKEGDDLWCKGINLRTGQKGLFPAMYATDLHFLEDEEESEDEGEFRKYNLQFLGSVEVTCHKGDEVLCQAVNKVALTRRSNLTTSPPPVCSLEISQYGIRMIDKSKEGHESDHFSHFFALKNISFCGTHPRNDRYFAFITKHPSDQRFACHVFLGEKSTHKVTDALGFAFKRFYQEYMAFTHPTEDIYID</sequence>
<dbReference type="Pfam" id="PF00018">
    <property type="entry name" value="SH3_1"/>
    <property type="match status" value="1"/>
</dbReference>
<gene>
    <name evidence="9" type="ORF">SNE40_019026</name>
</gene>
<feature type="domain" description="SH3" evidence="8">
    <location>
        <begin position="283"/>
        <end position="344"/>
    </location>
</feature>
<feature type="domain" description="PID" evidence="7">
    <location>
        <begin position="359"/>
        <end position="490"/>
    </location>
</feature>
<accession>A0AAN8J9S7</accession>
<evidence type="ECO:0000256" key="6">
    <source>
        <dbReference type="SAM" id="MobiDB-lite"/>
    </source>
</evidence>
<evidence type="ECO:0000256" key="2">
    <source>
        <dbReference type="ARBA" id="ARBA00009866"/>
    </source>
</evidence>
<feature type="compositionally biased region" description="Basic and acidic residues" evidence="6">
    <location>
        <begin position="258"/>
        <end position="268"/>
    </location>
</feature>
<dbReference type="Proteomes" id="UP001347796">
    <property type="component" value="Unassembled WGS sequence"/>
</dbReference>
<protein>
    <recommendedName>
        <fullName evidence="11">JNK-interacting protein 1</fullName>
    </recommendedName>
</protein>
<organism evidence="9 10">
    <name type="scientific">Patella caerulea</name>
    <name type="common">Rayed Mediterranean limpet</name>
    <dbReference type="NCBI Taxonomy" id="87958"/>
    <lineage>
        <taxon>Eukaryota</taxon>
        <taxon>Metazoa</taxon>
        <taxon>Spiralia</taxon>
        <taxon>Lophotrochozoa</taxon>
        <taxon>Mollusca</taxon>
        <taxon>Gastropoda</taxon>
        <taxon>Patellogastropoda</taxon>
        <taxon>Patelloidea</taxon>
        <taxon>Patellidae</taxon>
        <taxon>Patella</taxon>
    </lineage>
</organism>